<organism evidence="1 2">
    <name type="scientific">Enterobacter sp. (strain 638)</name>
    <dbReference type="NCBI Taxonomy" id="399742"/>
    <lineage>
        <taxon>Bacteria</taxon>
        <taxon>Pseudomonadati</taxon>
        <taxon>Pseudomonadota</taxon>
        <taxon>Gammaproteobacteria</taxon>
        <taxon>Enterobacterales</taxon>
        <taxon>Enterobacteriaceae</taxon>
        <taxon>Enterobacter</taxon>
    </lineage>
</organism>
<dbReference type="Proteomes" id="UP000000230">
    <property type="component" value="Plasmid pENTE01"/>
</dbReference>
<proteinExistence type="predicted"/>
<geneLocation type="plasmid" evidence="1 2">
    <name>pENTE01</name>
</geneLocation>
<reference evidence="2" key="1">
    <citation type="journal article" date="2010" name="PLoS Genet.">
        <title>Genome sequence of the plant growth promoting endophytic bacterium Enterobacter sp. 638.</title>
        <authorList>
            <person name="Taghavi S."/>
            <person name="van der Lelie D."/>
            <person name="Hoffman A."/>
            <person name="Zhang Y.B."/>
            <person name="Walla M.D."/>
            <person name="Vangronsveld J."/>
            <person name="Newman L."/>
            <person name="Monchy S."/>
        </authorList>
    </citation>
    <scope>NUCLEOTIDE SEQUENCE [LARGE SCALE GENOMIC DNA]</scope>
    <source>
        <strain evidence="2">638</strain>
    </source>
</reference>
<dbReference type="KEGG" id="ent:Ent638_4218"/>
<protein>
    <submittedName>
        <fullName evidence="1">Uncharacterized protein</fullName>
    </submittedName>
</protein>
<evidence type="ECO:0000313" key="2">
    <source>
        <dbReference type="Proteomes" id="UP000000230"/>
    </source>
</evidence>
<dbReference type="OrthoDB" id="6548394at2"/>
<name>A0A9J9GJS2_ENT38</name>
<dbReference type="EMBL" id="CP000654">
    <property type="protein sequence ID" value="ABP62823.1"/>
    <property type="molecule type" value="Genomic_DNA"/>
</dbReference>
<gene>
    <name evidence="1" type="ordered locus">Ent638_4218</name>
</gene>
<dbReference type="AlphaFoldDB" id="A0A9J9GJS2"/>
<dbReference type="RefSeq" id="WP_011906494.1">
    <property type="nucleotide sequence ID" value="NC_009425.1"/>
</dbReference>
<evidence type="ECO:0000313" key="1">
    <source>
        <dbReference type="EMBL" id="ABP62823.1"/>
    </source>
</evidence>
<keyword evidence="2" id="KW-1185">Reference proteome</keyword>
<sequence>MNDFHILSLCIRNKDVAGAMHVLRDKSEFAARKILKKIKVTVTSLTGRVFWHDVQRWLLNACRQENTQHEPSGSRRPWGQLGKRKISYAKTNFLADSFVRKADSKIICDSI</sequence>
<accession>A0A9J9GJS2</accession>
<keyword evidence="1" id="KW-0614">Plasmid</keyword>